<protein>
    <submittedName>
        <fullName evidence="1">Uncharacterized protein</fullName>
    </submittedName>
</protein>
<name>A0A7K3MB64_9ACTN</name>
<gene>
    <name evidence="1" type="ORF">F7O44_24365</name>
</gene>
<proteinExistence type="predicted"/>
<organism evidence="1 2">
    <name type="scientific">Phytoactinopolyspora mesophila</name>
    <dbReference type="NCBI Taxonomy" id="2650750"/>
    <lineage>
        <taxon>Bacteria</taxon>
        <taxon>Bacillati</taxon>
        <taxon>Actinomycetota</taxon>
        <taxon>Actinomycetes</taxon>
        <taxon>Jiangellales</taxon>
        <taxon>Jiangellaceae</taxon>
        <taxon>Phytoactinopolyspora</taxon>
    </lineage>
</organism>
<reference evidence="1 2" key="1">
    <citation type="submission" date="2019-11" db="EMBL/GenBank/DDBJ databases">
        <authorList>
            <person name="Li X.-J."/>
            <person name="Feng X.-M."/>
        </authorList>
    </citation>
    <scope>NUCLEOTIDE SEQUENCE [LARGE SCALE GENOMIC DNA]</scope>
    <source>
        <strain evidence="1 2">XMNu-373</strain>
    </source>
</reference>
<dbReference type="EMBL" id="WLZY01000010">
    <property type="protein sequence ID" value="NDL60212.1"/>
    <property type="molecule type" value="Genomic_DNA"/>
</dbReference>
<dbReference type="SUPFAM" id="SSF52374">
    <property type="entry name" value="Nucleotidylyl transferase"/>
    <property type="match status" value="1"/>
</dbReference>
<dbReference type="Proteomes" id="UP000460435">
    <property type="component" value="Unassembled WGS sequence"/>
</dbReference>
<keyword evidence="2" id="KW-1185">Reference proteome</keyword>
<dbReference type="Gene3D" id="1.10.240.10">
    <property type="entry name" value="Tyrosyl-Transfer RNA Synthetase"/>
    <property type="match status" value="1"/>
</dbReference>
<sequence length="72" mass="7660">MSKSYGNTIPLFAPEANLRKLLRRTPTDSVPVDALKDPDSAAVFTLLERFGEAEAVNETRVGPLAGGMALAT</sequence>
<comment type="caution">
    <text evidence="1">The sequence shown here is derived from an EMBL/GenBank/DDBJ whole genome shotgun (WGS) entry which is preliminary data.</text>
</comment>
<dbReference type="AlphaFoldDB" id="A0A7K3MB64"/>
<evidence type="ECO:0000313" key="1">
    <source>
        <dbReference type="EMBL" id="NDL60212.1"/>
    </source>
</evidence>
<accession>A0A7K3MB64</accession>
<dbReference type="RefSeq" id="WP_162452912.1">
    <property type="nucleotide sequence ID" value="NZ_WLZY01000010.1"/>
</dbReference>
<evidence type="ECO:0000313" key="2">
    <source>
        <dbReference type="Proteomes" id="UP000460435"/>
    </source>
</evidence>